<keyword evidence="2" id="KW-0812">Transmembrane</keyword>
<feature type="region of interest" description="Disordered" evidence="1">
    <location>
        <begin position="96"/>
        <end position="153"/>
    </location>
</feature>
<dbReference type="Proteomes" id="UP001295423">
    <property type="component" value="Unassembled WGS sequence"/>
</dbReference>
<dbReference type="AlphaFoldDB" id="A0AAD2FLT5"/>
<accession>A0AAD2FLT5</accession>
<evidence type="ECO:0000313" key="4">
    <source>
        <dbReference type="EMBL" id="CAJ1942822.1"/>
    </source>
</evidence>
<keyword evidence="3" id="KW-0732">Signal</keyword>
<keyword evidence="2" id="KW-1133">Transmembrane helix</keyword>
<gene>
    <name evidence="4" type="ORF">CYCCA115_LOCUS8138</name>
</gene>
<reference evidence="4" key="1">
    <citation type="submission" date="2023-08" db="EMBL/GenBank/DDBJ databases">
        <authorList>
            <person name="Audoor S."/>
            <person name="Bilcke G."/>
        </authorList>
    </citation>
    <scope>NUCLEOTIDE SEQUENCE</scope>
</reference>
<evidence type="ECO:0000256" key="1">
    <source>
        <dbReference type="SAM" id="MobiDB-lite"/>
    </source>
</evidence>
<feature type="region of interest" description="Disordered" evidence="1">
    <location>
        <begin position="46"/>
        <end position="69"/>
    </location>
</feature>
<protein>
    <recommendedName>
        <fullName evidence="6">Subtilisin</fullName>
    </recommendedName>
</protein>
<feature type="compositionally biased region" description="Low complexity" evidence="1">
    <location>
        <begin position="103"/>
        <end position="122"/>
    </location>
</feature>
<comment type="caution">
    <text evidence="4">The sequence shown here is derived from an EMBL/GenBank/DDBJ whole genome shotgun (WGS) entry which is preliminary data.</text>
</comment>
<feature type="signal peptide" evidence="3">
    <location>
        <begin position="1"/>
        <end position="19"/>
    </location>
</feature>
<feature type="compositionally biased region" description="Polar residues" evidence="1">
    <location>
        <begin position="124"/>
        <end position="137"/>
    </location>
</feature>
<feature type="transmembrane region" description="Helical" evidence="2">
    <location>
        <begin position="368"/>
        <end position="390"/>
    </location>
</feature>
<keyword evidence="5" id="KW-1185">Reference proteome</keyword>
<name>A0AAD2FLT5_9STRA</name>
<proteinExistence type="predicted"/>
<evidence type="ECO:0000256" key="2">
    <source>
        <dbReference type="SAM" id="Phobius"/>
    </source>
</evidence>
<evidence type="ECO:0008006" key="6">
    <source>
        <dbReference type="Google" id="ProtNLM"/>
    </source>
</evidence>
<dbReference type="EMBL" id="CAKOGP040001112">
    <property type="protein sequence ID" value="CAJ1942822.1"/>
    <property type="molecule type" value="Genomic_DNA"/>
</dbReference>
<feature type="chain" id="PRO_5042246648" description="Subtilisin" evidence="3">
    <location>
        <begin position="20"/>
        <end position="506"/>
    </location>
</feature>
<organism evidence="4 5">
    <name type="scientific">Cylindrotheca closterium</name>
    <dbReference type="NCBI Taxonomy" id="2856"/>
    <lineage>
        <taxon>Eukaryota</taxon>
        <taxon>Sar</taxon>
        <taxon>Stramenopiles</taxon>
        <taxon>Ochrophyta</taxon>
        <taxon>Bacillariophyta</taxon>
        <taxon>Bacillariophyceae</taxon>
        <taxon>Bacillariophycidae</taxon>
        <taxon>Bacillariales</taxon>
        <taxon>Bacillariaceae</taxon>
        <taxon>Cylindrotheca</taxon>
    </lineage>
</organism>
<keyword evidence="2" id="KW-0472">Membrane</keyword>
<feature type="region of interest" description="Disordered" evidence="1">
    <location>
        <begin position="475"/>
        <end position="506"/>
    </location>
</feature>
<feature type="region of interest" description="Disordered" evidence="1">
    <location>
        <begin position="397"/>
        <end position="420"/>
    </location>
</feature>
<evidence type="ECO:0000313" key="5">
    <source>
        <dbReference type="Proteomes" id="UP001295423"/>
    </source>
</evidence>
<sequence length="506" mass="54340">METRIFFTLICLQLGIATASPNGRIYKAARGHVHRRRELQELNDPCAAEELSNDQDISNDERARSNVFRRGSGRRRLKVAGKALIAGKANIGKAVAKADTGKAVSSSSSSSSKSKVPSDAPSMVPSTAAPSVSNGDVGSNDFGIDSRPTLSPTGVLRTPVSTCIPTKLPVAPTPWPTNKPYITDSDTAVSTCMGDPDEDGIFEDELLHFKYNLYVATGTDQTSSMILAEMLIHYGLADEFLTCDFEDDFSPDIFAIDSSRNATVLTEECDKTDDPIPPVETDCVVILSDVNLTAFYPFSSFPYSLPNPAIKNATGFYLNSSMARGDFVWGDVIQTVFKGFVEDDNSTGVAGIVVGRGAAAGGGGSSGVLVGSALSGIAALCLLLFLLFAVQRHRRRSDPYKGPGESLGGTFSNGSDPGLESLSDGRVQLVLNEEFDFGEEDPHLGFHEQPDVHHCNSAMCPICRQKNGPTFLKTQTQPDDEARWPQPSTNTRLPARSYDSVDTVDM</sequence>
<evidence type="ECO:0000256" key="3">
    <source>
        <dbReference type="SAM" id="SignalP"/>
    </source>
</evidence>